<reference evidence="5 6" key="1">
    <citation type="submission" date="2019-01" db="EMBL/GenBank/DDBJ databases">
        <title>Agromyces.</title>
        <authorList>
            <person name="Li J."/>
        </authorList>
    </citation>
    <scope>NUCLEOTIDE SEQUENCE [LARGE SCALE GENOMIC DNA]</scope>
    <source>
        <strain evidence="5 6">DSM 15934</strain>
    </source>
</reference>
<keyword evidence="2" id="KW-0472">Membrane</keyword>
<keyword evidence="2" id="KW-1133">Transmembrane helix</keyword>
<feature type="domain" description="DUF418" evidence="3">
    <location>
        <begin position="219"/>
        <end position="353"/>
    </location>
</feature>
<protein>
    <submittedName>
        <fullName evidence="5">DUF1624 domain-containing protein</fullName>
    </submittedName>
</protein>
<evidence type="ECO:0000256" key="1">
    <source>
        <dbReference type="SAM" id="MobiDB-lite"/>
    </source>
</evidence>
<comment type="caution">
    <text evidence="5">The sequence shown here is derived from an EMBL/GenBank/DDBJ whole genome shotgun (WGS) entry which is preliminary data.</text>
</comment>
<feature type="transmembrane region" description="Helical" evidence="2">
    <location>
        <begin position="90"/>
        <end position="106"/>
    </location>
</feature>
<evidence type="ECO:0000256" key="2">
    <source>
        <dbReference type="SAM" id="Phobius"/>
    </source>
</evidence>
<dbReference type="Pfam" id="PF04235">
    <property type="entry name" value="DUF418"/>
    <property type="match status" value="1"/>
</dbReference>
<evidence type="ECO:0000313" key="6">
    <source>
        <dbReference type="Proteomes" id="UP000293865"/>
    </source>
</evidence>
<dbReference type="OrthoDB" id="4966979at2"/>
<feature type="transmembrane region" description="Helical" evidence="2">
    <location>
        <begin position="249"/>
        <end position="269"/>
    </location>
</feature>
<name>A0A4V1QY79_9MICO</name>
<feature type="compositionally biased region" description="Polar residues" evidence="1">
    <location>
        <begin position="362"/>
        <end position="375"/>
    </location>
</feature>
<feature type="transmembrane region" description="Helical" evidence="2">
    <location>
        <begin position="176"/>
        <end position="197"/>
    </location>
</feature>
<feature type="domain" description="Heparan-alpha-glucosaminide N-acetyltransferase catalytic" evidence="4">
    <location>
        <begin position="17"/>
        <end position="217"/>
    </location>
</feature>
<dbReference type="PANTHER" id="PTHR30590">
    <property type="entry name" value="INNER MEMBRANE PROTEIN"/>
    <property type="match status" value="1"/>
</dbReference>
<dbReference type="InterPro" id="IPR007349">
    <property type="entry name" value="DUF418"/>
</dbReference>
<feature type="transmembrane region" description="Helical" evidence="2">
    <location>
        <begin position="112"/>
        <end position="131"/>
    </location>
</feature>
<keyword evidence="2" id="KW-0812">Transmembrane</keyword>
<dbReference type="RefSeq" id="WP_129519770.1">
    <property type="nucleotide sequence ID" value="NZ_SDPN01000006.1"/>
</dbReference>
<proteinExistence type="predicted"/>
<feature type="region of interest" description="Disordered" evidence="1">
    <location>
        <begin position="356"/>
        <end position="385"/>
    </location>
</feature>
<keyword evidence="6" id="KW-1185">Reference proteome</keyword>
<sequence length="385" mass="40741">MRADASNLVAAARMPRRIDGVDAARGLALIGMFIAHVAPAVEALPAAEFLALADERPRLLFALTAGIGLGFMSGGMRPISEERGELRRQIAVRAVILIALGMLIWSTLNPLVFIILDVYGVAFLVMLPLIFVSRHVTLGAGIALLAVTPAVASIGAHSEFVNAVRQTPLKFLADWAVGGAYPVIVWVSVMLIGLALARYDLTSARVIGVTALAGTAAASVFLPISRLLPAPEMVADMAWSVPLRASLETLGNVGVGVLTVAAMLTLTALARPAVRRVAGTLLSPITAMGSMPLSIYTIHLVIIGLAKHVEDGVVTDDSWPLLIALIVGSMVFAWLWRRYLGRGPLERLLRWASGRSRAPTDRLSSPDASPATDQPASLPRLNGDP</sequence>
<dbReference type="AlphaFoldDB" id="A0A4V1QY79"/>
<evidence type="ECO:0000313" key="5">
    <source>
        <dbReference type="EMBL" id="RXZ72216.1"/>
    </source>
</evidence>
<dbReference type="InterPro" id="IPR052529">
    <property type="entry name" value="Bact_Transport_Assoc"/>
</dbReference>
<organism evidence="5 6">
    <name type="scientific">Agromyces albus</name>
    <dbReference type="NCBI Taxonomy" id="205332"/>
    <lineage>
        <taxon>Bacteria</taxon>
        <taxon>Bacillati</taxon>
        <taxon>Actinomycetota</taxon>
        <taxon>Actinomycetes</taxon>
        <taxon>Micrococcales</taxon>
        <taxon>Microbacteriaceae</taxon>
        <taxon>Agromyces</taxon>
    </lineage>
</organism>
<dbReference type="PANTHER" id="PTHR30590:SF3">
    <property type="entry name" value="HYPOTHETICAL MEMBRANE SPANNING PROTEIN"/>
    <property type="match status" value="1"/>
</dbReference>
<dbReference type="Pfam" id="PF07786">
    <property type="entry name" value="HGSNAT_cat"/>
    <property type="match status" value="1"/>
</dbReference>
<dbReference type="Proteomes" id="UP000293865">
    <property type="component" value="Unassembled WGS sequence"/>
</dbReference>
<accession>A0A4V1QY79</accession>
<feature type="transmembrane region" description="Helical" evidence="2">
    <location>
        <begin position="318"/>
        <end position="336"/>
    </location>
</feature>
<feature type="transmembrane region" description="Helical" evidence="2">
    <location>
        <begin position="281"/>
        <end position="306"/>
    </location>
</feature>
<evidence type="ECO:0000259" key="4">
    <source>
        <dbReference type="Pfam" id="PF07786"/>
    </source>
</evidence>
<feature type="transmembrane region" description="Helical" evidence="2">
    <location>
        <begin position="209"/>
        <end position="229"/>
    </location>
</feature>
<evidence type="ECO:0000259" key="3">
    <source>
        <dbReference type="Pfam" id="PF04235"/>
    </source>
</evidence>
<dbReference type="InterPro" id="IPR012429">
    <property type="entry name" value="HGSNAT_cat"/>
</dbReference>
<feature type="transmembrane region" description="Helical" evidence="2">
    <location>
        <begin position="59"/>
        <end position="78"/>
    </location>
</feature>
<dbReference type="EMBL" id="SDPN01000006">
    <property type="protein sequence ID" value="RXZ72216.1"/>
    <property type="molecule type" value="Genomic_DNA"/>
</dbReference>
<feature type="transmembrane region" description="Helical" evidence="2">
    <location>
        <begin position="138"/>
        <end position="156"/>
    </location>
</feature>
<gene>
    <name evidence="5" type="ORF">ESP51_04855</name>
</gene>